<evidence type="ECO:0008006" key="2">
    <source>
        <dbReference type="Google" id="ProtNLM"/>
    </source>
</evidence>
<name>A0A3B1B0Q3_9ZZZZ</name>
<sequence length="72" mass="8331">KETRMFLKDKTSGDLVEVLNTNTLADPCRAEIQGRFHAGEEMQEPREFAKAKLLFPSGEPLPRCWIDPHYRD</sequence>
<reference evidence="1" key="1">
    <citation type="submission" date="2018-06" db="EMBL/GenBank/DDBJ databases">
        <authorList>
            <person name="Zhirakovskaya E."/>
        </authorList>
    </citation>
    <scope>NUCLEOTIDE SEQUENCE</scope>
</reference>
<protein>
    <recommendedName>
        <fullName evidence="2">Acetyltransferase</fullName>
    </recommendedName>
</protein>
<proteinExistence type="predicted"/>
<evidence type="ECO:0000313" key="1">
    <source>
        <dbReference type="EMBL" id="VAX03880.1"/>
    </source>
</evidence>
<dbReference type="EMBL" id="UOFU01000353">
    <property type="protein sequence ID" value="VAX03880.1"/>
    <property type="molecule type" value="Genomic_DNA"/>
</dbReference>
<dbReference type="AlphaFoldDB" id="A0A3B1B0Q3"/>
<feature type="non-terminal residue" evidence="1">
    <location>
        <position position="1"/>
    </location>
</feature>
<gene>
    <name evidence="1" type="ORF">MNBD_GAMMA20-2319</name>
</gene>
<accession>A0A3B1B0Q3</accession>
<organism evidence="1">
    <name type="scientific">hydrothermal vent metagenome</name>
    <dbReference type="NCBI Taxonomy" id="652676"/>
    <lineage>
        <taxon>unclassified sequences</taxon>
        <taxon>metagenomes</taxon>
        <taxon>ecological metagenomes</taxon>
    </lineage>
</organism>